<comment type="caution">
    <text evidence="1">The sequence shown here is derived from an EMBL/GenBank/DDBJ whole genome shotgun (WGS) entry which is preliminary data.</text>
</comment>
<gene>
    <name evidence="1" type="ORF">K488DRAFT_84800</name>
</gene>
<evidence type="ECO:0000313" key="2">
    <source>
        <dbReference type="Proteomes" id="UP000814128"/>
    </source>
</evidence>
<name>A0ACB8QP16_9AGAM</name>
<sequence>MEDNEIQYLGHVAPTVSSSQPDVSGLCSPPHLPKTVSSVIGPVGIVLTVVEGDEECTSLQFFKAQTRKVVIGRESSSPRKDAADGVPIYFRCPVISRRHARIEFDDAGHVTITDMGSHHGTVVHPYGMRSSPNSCIPREVPWTLNDGDMITFGKKVAKDDDWVLPVTVSVRLLDGNAPSTPATPVRSRKPIFTGRFGCYEVMSPSSQSSPSPSVIDVDEVPEELPIIRSTPPQTLRPLEIQESAAPQQLPSLRFGLLSHMQSFPTGISPALSSIGNPWIFSPCPSPPLAHLPGLGLDGPSIIGAYPDSDEDSSSSSSRSSPFPQKSSSTHGNGAACSPSLRLEGPMGHSGEQQSSQPSTTNDEEAMDMDSEYEELEKQSAAGQIVQAARGDSPVPDATMDISVPAAEASNTPAPACEERDDSVQMVSLVGTTTGGASVRSLDNRVTALDEAVVNLRANVLRDHIASRKTQAEHQAQAERIVALGARTDETAALLTALRRRIDEDSAGLRDELIDEIAGVRDRLDTVEGLISEIYQKAEDLAGRDSALVLEKDIVEGAVSKNKDVKRCVAELEGLVEGMRHMRDEMDVARLEQESELVKLKALCKQAVPAPLPVTVSVPIPETPAKAPTLKRKRDASEEDTDDTDSDLLKAIAVSRKAKRSRVHAVASVLGRTAAVATVGAVAAWSALAFA</sequence>
<accession>A0ACB8QP16</accession>
<evidence type="ECO:0000313" key="1">
    <source>
        <dbReference type="EMBL" id="KAI0033604.1"/>
    </source>
</evidence>
<organism evidence="1 2">
    <name type="scientific">Vararia minispora EC-137</name>
    <dbReference type="NCBI Taxonomy" id="1314806"/>
    <lineage>
        <taxon>Eukaryota</taxon>
        <taxon>Fungi</taxon>
        <taxon>Dikarya</taxon>
        <taxon>Basidiomycota</taxon>
        <taxon>Agaricomycotina</taxon>
        <taxon>Agaricomycetes</taxon>
        <taxon>Russulales</taxon>
        <taxon>Lachnocladiaceae</taxon>
        <taxon>Vararia</taxon>
    </lineage>
</organism>
<proteinExistence type="predicted"/>
<reference evidence="1" key="1">
    <citation type="submission" date="2021-02" db="EMBL/GenBank/DDBJ databases">
        <authorList>
            <consortium name="DOE Joint Genome Institute"/>
            <person name="Ahrendt S."/>
            <person name="Looney B.P."/>
            <person name="Miyauchi S."/>
            <person name="Morin E."/>
            <person name="Drula E."/>
            <person name="Courty P.E."/>
            <person name="Chicoki N."/>
            <person name="Fauchery L."/>
            <person name="Kohler A."/>
            <person name="Kuo A."/>
            <person name="Labutti K."/>
            <person name="Pangilinan J."/>
            <person name="Lipzen A."/>
            <person name="Riley R."/>
            <person name="Andreopoulos W."/>
            <person name="He G."/>
            <person name="Johnson J."/>
            <person name="Barry K.W."/>
            <person name="Grigoriev I.V."/>
            <person name="Nagy L."/>
            <person name="Hibbett D."/>
            <person name="Henrissat B."/>
            <person name="Matheny P.B."/>
            <person name="Labbe J."/>
            <person name="Martin F."/>
        </authorList>
    </citation>
    <scope>NUCLEOTIDE SEQUENCE</scope>
    <source>
        <strain evidence="1">EC-137</strain>
    </source>
</reference>
<dbReference type="EMBL" id="MU273516">
    <property type="protein sequence ID" value="KAI0033604.1"/>
    <property type="molecule type" value="Genomic_DNA"/>
</dbReference>
<keyword evidence="2" id="KW-1185">Reference proteome</keyword>
<reference evidence="1" key="2">
    <citation type="journal article" date="2022" name="New Phytol.">
        <title>Evolutionary transition to the ectomycorrhizal habit in the genomes of a hyperdiverse lineage of mushroom-forming fungi.</title>
        <authorList>
            <person name="Looney B."/>
            <person name="Miyauchi S."/>
            <person name="Morin E."/>
            <person name="Drula E."/>
            <person name="Courty P.E."/>
            <person name="Kohler A."/>
            <person name="Kuo A."/>
            <person name="LaButti K."/>
            <person name="Pangilinan J."/>
            <person name="Lipzen A."/>
            <person name="Riley R."/>
            <person name="Andreopoulos W."/>
            <person name="He G."/>
            <person name="Johnson J."/>
            <person name="Nolan M."/>
            <person name="Tritt A."/>
            <person name="Barry K.W."/>
            <person name="Grigoriev I.V."/>
            <person name="Nagy L.G."/>
            <person name="Hibbett D."/>
            <person name="Henrissat B."/>
            <person name="Matheny P.B."/>
            <person name="Labbe J."/>
            <person name="Martin F.M."/>
        </authorList>
    </citation>
    <scope>NUCLEOTIDE SEQUENCE</scope>
    <source>
        <strain evidence="1">EC-137</strain>
    </source>
</reference>
<protein>
    <submittedName>
        <fullName evidence="1">Uncharacterized protein</fullName>
    </submittedName>
</protein>
<dbReference type="Proteomes" id="UP000814128">
    <property type="component" value="Unassembled WGS sequence"/>
</dbReference>